<evidence type="ECO:0000313" key="4">
    <source>
        <dbReference type="Proteomes" id="UP000799640"/>
    </source>
</evidence>
<reference evidence="3" key="1">
    <citation type="journal article" date="2020" name="Stud. Mycol.">
        <title>101 Dothideomycetes genomes: a test case for predicting lifestyles and emergence of pathogens.</title>
        <authorList>
            <person name="Haridas S."/>
            <person name="Albert R."/>
            <person name="Binder M."/>
            <person name="Bloem J."/>
            <person name="Labutti K."/>
            <person name="Salamov A."/>
            <person name="Andreopoulos B."/>
            <person name="Baker S."/>
            <person name="Barry K."/>
            <person name="Bills G."/>
            <person name="Bluhm B."/>
            <person name="Cannon C."/>
            <person name="Castanera R."/>
            <person name="Culley D."/>
            <person name="Daum C."/>
            <person name="Ezra D."/>
            <person name="Gonzalez J."/>
            <person name="Henrissat B."/>
            <person name="Kuo A."/>
            <person name="Liang C."/>
            <person name="Lipzen A."/>
            <person name="Lutzoni F."/>
            <person name="Magnuson J."/>
            <person name="Mondo S."/>
            <person name="Nolan M."/>
            <person name="Ohm R."/>
            <person name="Pangilinan J."/>
            <person name="Park H.-J."/>
            <person name="Ramirez L."/>
            <person name="Alfaro M."/>
            <person name="Sun H."/>
            <person name="Tritt A."/>
            <person name="Yoshinaga Y."/>
            <person name="Zwiers L.-H."/>
            <person name="Turgeon B."/>
            <person name="Goodwin S."/>
            <person name="Spatafora J."/>
            <person name="Crous P."/>
            <person name="Grigoriev I."/>
        </authorList>
    </citation>
    <scope>NUCLEOTIDE SEQUENCE</scope>
    <source>
        <strain evidence="3">CBS 262.69</strain>
    </source>
</reference>
<dbReference type="PANTHER" id="PTHR43569">
    <property type="entry name" value="AMIDOHYDROLASE"/>
    <property type="match status" value="1"/>
</dbReference>
<dbReference type="SUPFAM" id="SSF51556">
    <property type="entry name" value="Metallo-dependent hydrolases"/>
    <property type="match status" value="1"/>
</dbReference>
<dbReference type="InterPro" id="IPR006680">
    <property type="entry name" value="Amidohydro-rel"/>
</dbReference>
<evidence type="ECO:0000313" key="3">
    <source>
        <dbReference type="EMBL" id="KAF2401796.1"/>
    </source>
</evidence>
<feature type="domain" description="Amidohydrolase-related" evidence="2">
    <location>
        <begin position="202"/>
        <end position="344"/>
    </location>
</feature>
<sequence length="344" mass="39011">RVIDSHIHLWPPSPTHPEYPPWIPPSSNQSSYPRSIDDYTRATNPHGISPVRTAVYVETDRPIGLGADVTALGEWAAGPLAEAQFIREVVETQRESDVPIKGLVLWAPVDRGVESFKAYVELLKGKLGTTFGLVKGWRFLLQGLEMEELKKVVEGEGFEKVLGECRGRWAFDVGVDARGKGVWQLESVVEVVERFNLGHDTGVTFVLNHLCKPDMIQSPTTPKQKSDFERWKTCITRFAKVKAVYMKLSGAFSEMPDQDPARPQCAEDIIYHMRPWLDHVFAAFGPERIMFGSDWPVCNMRGPGADRSWRHWRDVVKQALDVYGLSDKEKDRIWFGTADEAYRL</sequence>
<dbReference type="EMBL" id="ML996692">
    <property type="protein sequence ID" value="KAF2401796.1"/>
    <property type="molecule type" value="Genomic_DNA"/>
</dbReference>
<dbReference type="OrthoDB" id="2135488at2759"/>
<name>A0A6G1I0Z9_9PEZI</name>
<comment type="similarity">
    <text evidence="1">Belongs to the metallo-dependent hydrolases superfamily.</text>
</comment>
<dbReference type="PANTHER" id="PTHR43569:SF2">
    <property type="entry name" value="AMIDOHYDROLASE-RELATED DOMAIN-CONTAINING PROTEIN"/>
    <property type="match status" value="1"/>
</dbReference>
<dbReference type="GO" id="GO:0016787">
    <property type="term" value="F:hydrolase activity"/>
    <property type="evidence" value="ECO:0007669"/>
    <property type="project" value="UniProtKB-KW"/>
</dbReference>
<dbReference type="InterPro" id="IPR052350">
    <property type="entry name" value="Metallo-dep_Lactonases"/>
</dbReference>
<keyword evidence="3" id="KW-0378">Hydrolase</keyword>
<dbReference type="Gene3D" id="3.20.20.140">
    <property type="entry name" value="Metal-dependent hydrolases"/>
    <property type="match status" value="1"/>
</dbReference>
<evidence type="ECO:0000256" key="1">
    <source>
        <dbReference type="ARBA" id="ARBA00038310"/>
    </source>
</evidence>
<organism evidence="3 4">
    <name type="scientific">Trichodelitschia bisporula</name>
    <dbReference type="NCBI Taxonomy" id="703511"/>
    <lineage>
        <taxon>Eukaryota</taxon>
        <taxon>Fungi</taxon>
        <taxon>Dikarya</taxon>
        <taxon>Ascomycota</taxon>
        <taxon>Pezizomycotina</taxon>
        <taxon>Dothideomycetes</taxon>
        <taxon>Dothideomycetes incertae sedis</taxon>
        <taxon>Phaeotrichales</taxon>
        <taxon>Phaeotrichaceae</taxon>
        <taxon>Trichodelitschia</taxon>
    </lineage>
</organism>
<accession>A0A6G1I0Z9</accession>
<keyword evidence="4" id="KW-1185">Reference proteome</keyword>
<gene>
    <name evidence="3" type="ORF">EJ06DRAFT_464948</name>
</gene>
<dbReference type="AlphaFoldDB" id="A0A6G1I0Z9"/>
<feature type="non-terminal residue" evidence="3">
    <location>
        <position position="344"/>
    </location>
</feature>
<dbReference type="Pfam" id="PF04909">
    <property type="entry name" value="Amidohydro_2"/>
    <property type="match status" value="1"/>
</dbReference>
<evidence type="ECO:0000259" key="2">
    <source>
        <dbReference type="Pfam" id="PF04909"/>
    </source>
</evidence>
<proteinExistence type="inferred from homology"/>
<dbReference type="Proteomes" id="UP000799640">
    <property type="component" value="Unassembled WGS sequence"/>
</dbReference>
<feature type="non-terminal residue" evidence="3">
    <location>
        <position position="1"/>
    </location>
</feature>
<dbReference type="InterPro" id="IPR032466">
    <property type="entry name" value="Metal_Hydrolase"/>
</dbReference>
<protein>
    <submittedName>
        <fullName evidence="3">Amidohydrolase 2</fullName>
    </submittedName>
</protein>